<proteinExistence type="inferred from homology"/>
<dbReference type="InterPro" id="IPR023401">
    <property type="entry name" value="ODC_N"/>
</dbReference>
<dbReference type="GO" id="GO:0016491">
    <property type="term" value="F:oxidoreductase activity"/>
    <property type="evidence" value="ECO:0007669"/>
    <property type="project" value="UniProtKB-ARBA"/>
</dbReference>
<dbReference type="PIRSF" id="PIRSF001439">
    <property type="entry name" value="CryM"/>
    <property type="match status" value="1"/>
</dbReference>
<dbReference type="PANTHER" id="PTHR13812:SF19">
    <property type="entry name" value="KETIMINE REDUCTASE MU-CRYSTALLIN"/>
    <property type="match status" value="1"/>
</dbReference>
<dbReference type="InterPro" id="IPR036291">
    <property type="entry name" value="NAD(P)-bd_dom_sf"/>
</dbReference>
<dbReference type="FunFam" id="3.40.50.720:FF:000311">
    <property type="entry name" value="Ornithine cyclodeaminase"/>
    <property type="match status" value="1"/>
</dbReference>
<dbReference type="Gene3D" id="3.30.1780.10">
    <property type="entry name" value="ornithine cyclodeaminase, domain 1"/>
    <property type="match status" value="1"/>
</dbReference>
<dbReference type="Gene3D" id="3.40.50.720">
    <property type="entry name" value="NAD(P)-binding Rossmann-like Domain"/>
    <property type="match status" value="1"/>
</dbReference>
<comment type="similarity">
    <text evidence="1">Belongs to the ornithine cyclodeaminase/mu-crystallin family.</text>
</comment>
<organism evidence="2 3">
    <name type="scientific">Cohnella endophytica</name>
    <dbReference type="NCBI Taxonomy" id="2419778"/>
    <lineage>
        <taxon>Bacteria</taxon>
        <taxon>Bacillati</taxon>
        <taxon>Bacillota</taxon>
        <taxon>Bacilli</taxon>
        <taxon>Bacillales</taxon>
        <taxon>Paenibacillaceae</taxon>
        <taxon>Cohnella</taxon>
    </lineage>
</organism>
<dbReference type="SUPFAM" id="SSF51735">
    <property type="entry name" value="NAD(P)-binding Rossmann-fold domains"/>
    <property type="match status" value="1"/>
</dbReference>
<dbReference type="Pfam" id="PF02423">
    <property type="entry name" value="OCD_Mu_crystall"/>
    <property type="match status" value="1"/>
</dbReference>
<keyword evidence="3" id="KW-1185">Reference proteome</keyword>
<evidence type="ECO:0000313" key="2">
    <source>
        <dbReference type="EMBL" id="RKP49998.1"/>
    </source>
</evidence>
<dbReference type="PANTHER" id="PTHR13812">
    <property type="entry name" value="KETIMINE REDUCTASE MU-CRYSTALLIN"/>
    <property type="match status" value="1"/>
</dbReference>
<evidence type="ECO:0000256" key="1">
    <source>
        <dbReference type="ARBA" id="ARBA00008903"/>
    </source>
</evidence>
<reference evidence="2 3" key="1">
    <citation type="submission" date="2018-10" db="EMBL/GenBank/DDBJ databases">
        <title>Cohnella sp. M2MS4P-1, whole genome shotgun sequence.</title>
        <authorList>
            <person name="Tuo L."/>
        </authorList>
    </citation>
    <scope>NUCLEOTIDE SEQUENCE [LARGE SCALE GENOMIC DNA]</scope>
    <source>
        <strain evidence="2 3">M2MS4P-1</strain>
    </source>
</reference>
<evidence type="ECO:0000313" key="3">
    <source>
        <dbReference type="Proteomes" id="UP000282076"/>
    </source>
</evidence>
<dbReference type="EMBL" id="RBZM01000008">
    <property type="protein sequence ID" value="RKP49998.1"/>
    <property type="molecule type" value="Genomic_DNA"/>
</dbReference>
<name>A0A494XHJ0_9BACL</name>
<gene>
    <name evidence="2" type="ORF">D7Z26_19470</name>
</gene>
<dbReference type="GO" id="GO:0019752">
    <property type="term" value="P:carboxylic acid metabolic process"/>
    <property type="evidence" value="ECO:0007669"/>
    <property type="project" value="UniProtKB-ARBA"/>
</dbReference>
<protein>
    <submittedName>
        <fullName evidence="2">Ornithine cyclodeaminase family protein</fullName>
    </submittedName>
</protein>
<dbReference type="InterPro" id="IPR003462">
    <property type="entry name" value="ODC_Mu_crystall"/>
</dbReference>
<sequence length="326" mass="34928">MLVITQAEVAELLPMQACIGIMEEVLADLTNGQAVQALRSVVPVQGGNLMGLMPAYLKREHKVGAKVITVFPGNHAKHLPSHQGFVSLFDAETGKLEAIVDGKKITAIRTAAVSAVATKLLAKPEATTLAMIGTGEQARSHIEAMLLVRPIRRIVVWGPNADRARQLKVETENRYGAEIAIEVAASVREAVAEADIVCTVTASTIPILQGDWIRPGTHINAVGACRAPDRELDTETVKSARLYVDRKESAVNEAGDYLIPLSEGAITEQHIVGEIGELIVGSIPGRSSEDEITLFKALGLASEDLAAASYILREAVRTDRGTYIPF</sequence>
<dbReference type="GO" id="GO:0042562">
    <property type="term" value="F:hormone binding"/>
    <property type="evidence" value="ECO:0007669"/>
    <property type="project" value="TreeGrafter"/>
</dbReference>
<dbReference type="GO" id="GO:0005737">
    <property type="term" value="C:cytoplasm"/>
    <property type="evidence" value="ECO:0007669"/>
    <property type="project" value="TreeGrafter"/>
</dbReference>
<comment type="caution">
    <text evidence="2">The sequence shown here is derived from an EMBL/GenBank/DDBJ whole genome shotgun (WGS) entry which is preliminary data.</text>
</comment>
<dbReference type="OrthoDB" id="9792005at2"/>
<dbReference type="Proteomes" id="UP000282076">
    <property type="component" value="Unassembled WGS sequence"/>
</dbReference>
<dbReference type="RefSeq" id="WP_120978682.1">
    <property type="nucleotide sequence ID" value="NZ_RBZM01000008.1"/>
</dbReference>
<accession>A0A494XHJ0</accession>
<dbReference type="AlphaFoldDB" id="A0A494XHJ0"/>